<proteinExistence type="predicted"/>
<evidence type="ECO:0000313" key="2">
    <source>
        <dbReference type="Proteomes" id="UP001207468"/>
    </source>
</evidence>
<dbReference type="Proteomes" id="UP001207468">
    <property type="component" value="Unassembled WGS sequence"/>
</dbReference>
<organism evidence="1 2">
    <name type="scientific">Russula earlei</name>
    <dbReference type="NCBI Taxonomy" id="71964"/>
    <lineage>
        <taxon>Eukaryota</taxon>
        <taxon>Fungi</taxon>
        <taxon>Dikarya</taxon>
        <taxon>Basidiomycota</taxon>
        <taxon>Agaricomycotina</taxon>
        <taxon>Agaricomycetes</taxon>
        <taxon>Russulales</taxon>
        <taxon>Russulaceae</taxon>
        <taxon>Russula</taxon>
    </lineage>
</organism>
<sequence length="247" mass="27122">MSASYTGLLPAVYLRYSPYYKHRWQVTTTILRQFSVGSVAGVGANPVGDKAASNCANLLFLFCDLKFGHPHVNSRVLAPKFVTVIDPSRASDGEQGLSVEPPVGTSAGMAPQKSQKKKKPDRRSLHTRSTLNLQLGDSVFFVRLWKERLFFCGVCTGDTAPPQTEEGDEYGKWGPLDGRVWAWAWGRGCSYLPFFVRADITGTSAGTRLPLSERSWTQMMMMMMGGCHAGGQKADAGAPHTQCHRDD</sequence>
<evidence type="ECO:0000313" key="1">
    <source>
        <dbReference type="EMBL" id="KAI9507940.1"/>
    </source>
</evidence>
<reference evidence="1" key="1">
    <citation type="submission" date="2021-03" db="EMBL/GenBank/DDBJ databases">
        <title>Evolutionary priming and transition to the ectomycorrhizal habit in an iconic lineage of mushroom-forming fungi: is preadaptation a requirement?</title>
        <authorList>
            <consortium name="DOE Joint Genome Institute"/>
            <person name="Looney B.P."/>
            <person name="Miyauchi S."/>
            <person name="Morin E."/>
            <person name="Drula E."/>
            <person name="Courty P.E."/>
            <person name="Chicoki N."/>
            <person name="Fauchery L."/>
            <person name="Kohler A."/>
            <person name="Kuo A."/>
            <person name="LaButti K."/>
            <person name="Pangilinan J."/>
            <person name="Lipzen A."/>
            <person name="Riley R."/>
            <person name="Andreopoulos W."/>
            <person name="He G."/>
            <person name="Johnson J."/>
            <person name="Barry K.W."/>
            <person name="Grigoriev I.V."/>
            <person name="Nagy L."/>
            <person name="Hibbett D."/>
            <person name="Henrissat B."/>
            <person name="Matheny P.B."/>
            <person name="Labbe J."/>
            <person name="Martin A.F."/>
        </authorList>
    </citation>
    <scope>NUCLEOTIDE SEQUENCE</scope>
    <source>
        <strain evidence="1">BPL698</strain>
    </source>
</reference>
<gene>
    <name evidence="1" type="ORF">F5148DRAFT_1149386</name>
</gene>
<name>A0ACC0U8R7_9AGAM</name>
<keyword evidence="2" id="KW-1185">Reference proteome</keyword>
<dbReference type="EMBL" id="JAGFNK010000106">
    <property type="protein sequence ID" value="KAI9507940.1"/>
    <property type="molecule type" value="Genomic_DNA"/>
</dbReference>
<protein>
    <submittedName>
        <fullName evidence="1">Uncharacterized protein</fullName>
    </submittedName>
</protein>
<comment type="caution">
    <text evidence="1">The sequence shown here is derived from an EMBL/GenBank/DDBJ whole genome shotgun (WGS) entry which is preliminary data.</text>
</comment>
<accession>A0ACC0U8R7</accession>